<accession>A0ABV7WDU2</accession>
<dbReference type="EC" id="1.14.-.-" evidence="3"/>
<dbReference type="EMBL" id="JBHRWW010000003">
    <property type="protein sequence ID" value="MFC3687900.1"/>
    <property type="molecule type" value="Genomic_DNA"/>
</dbReference>
<feature type="region of interest" description="Disordered" evidence="1">
    <location>
        <begin position="99"/>
        <end position="121"/>
    </location>
</feature>
<evidence type="ECO:0000313" key="3">
    <source>
        <dbReference type="EMBL" id="MFC3687900.1"/>
    </source>
</evidence>
<keyword evidence="4" id="KW-1185">Reference proteome</keyword>
<dbReference type="InterPro" id="IPR011008">
    <property type="entry name" value="Dimeric_a/b-barrel"/>
</dbReference>
<dbReference type="RefSeq" id="WP_340290261.1">
    <property type="nucleotide sequence ID" value="NZ_JBBEOI010000016.1"/>
</dbReference>
<dbReference type="GO" id="GO:0004497">
    <property type="term" value="F:monooxygenase activity"/>
    <property type="evidence" value="ECO:0007669"/>
    <property type="project" value="UniProtKB-KW"/>
</dbReference>
<dbReference type="SUPFAM" id="SSF54909">
    <property type="entry name" value="Dimeric alpha+beta barrel"/>
    <property type="match status" value="1"/>
</dbReference>
<dbReference type="Pfam" id="PF03992">
    <property type="entry name" value="ABM"/>
    <property type="match status" value="1"/>
</dbReference>
<reference evidence="4" key="1">
    <citation type="journal article" date="2019" name="Int. J. Syst. Evol. Microbiol.">
        <title>The Global Catalogue of Microorganisms (GCM) 10K type strain sequencing project: providing services to taxonomists for standard genome sequencing and annotation.</title>
        <authorList>
            <consortium name="The Broad Institute Genomics Platform"/>
            <consortium name="The Broad Institute Genome Sequencing Center for Infectious Disease"/>
            <person name="Wu L."/>
            <person name="Ma J."/>
        </authorList>
    </citation>
    <scope>NUCLEOTIDE SEQUENCE [LARGE SCALE GENOMIC DNA]</scope>
    <source>
        <strain evidence="4">NCAIM B.02333</strain>
    </source>
</reference>
<dbReference type="InterPro" id="IPR007138">
    <property type="entry name" value="ABM_dom"/>
</dbReference>
<evidence type="ECO:0000313" key="4">
    <source>
        <dbReference type="Proteomes" id="UP001595685"/>
    </source>
</evidence>
<dbReference type="Gene3D" id="3.30.70.100">
    <property type="match status" value="1"/>
</dbReference>
<name>A0ABV7WDU2_9MICO</name>
<keyword evidence="3" id="KW-0560">Oxidoreductase</keyword>
<keyword evidence="3" id="KW-0503">Monooxygenase</keyword>
<feature type="domain" description="ABM" evidence="2">
    <location>
        <begin position="1"/>
        <end position="91"/>
    </location>
</feature>
<comment type="caution">
    <text evidence="3">The sequence shown here is derived from an EMBL/GenBank/DDBJ whole genome shotgun (WGS) entry which is preliminary data.</text>
</comment>
<proteinExistence type="predicted"/>
<sequence length="121" mass="13295">MLAVTRYRVPADEAPQFLDRARTALEALAARPGHVWGTVARSTDDPGLWTLSTRWRDVGAYRRALGSYEVKLHAHPLMYLAVDEPSAFEELLVSAPDGSLTEQVSDRSPDADSFDLGDALP</sequence>
<protein>
    <submittedName>
        <fullName evidence="3">Antibiotic biosynthesis monooxygenase family protein</fullName>
        <ecNumber evidence="3">1.14.-.-</ecNumber>
    </submittedName>
</protein>
<dbReference type="PROSITE" id="PS51725">
    <property type="entry name" value="ABM"/>
    <property type="match status" value="1"/>
</dbReference>
<dbReference type="Proteomes" id="UP001595685">
    <property type="component" value="Unassembled WGS sequence"/>
</dbReference>
<gene>
    <name evidence="3" type="ORF">ACFOLH_06040</name>
</gene>
<evidence type="ECO:0000256" key="1">
    <source>
        <dbReference type="SAM" id="MobiDB-lite"/>
    </source>
</evidence>
<organism evidence="3 4">
    <name type="scientific">Aquipuribacter hungaricus</name>
    <dbReference type="NCBI Taxonomy" id="545624"/>
    <lineage>
        <taxon>Bacteria</taxon>
        <taxon>Bacillati</taxon>
        <taxon>Actinomycetota</taxon>
        <taxon>Actinomycetes</taxon>
        <taxon>Micrococcales</taxon>
        <taxon>Intrasporangiaceae</taxon>
        <taxon>Aquipuribacter</taxon>
    </lineage>
</organism>
<evidence type="ECO:0000259" key="2">
    <source>
        <dbReference type="PROSITE" id="PS51725"/>
    </source>
</evidence>